<evidence type="ECO:0000256" key="3">
    <source>
        <dbReference type="ARBA" id="ARBA00022448"/>
    </source>
</evidence>
<comment type="similarity">
    <text evidence="2">Belongs to the VPS35L family.</text>
</comment>
<organism evidence="6 7">
    <name type="scientific">Oopsacas minuta</name>
    <dbReference type="NCBI Taxonomy" id="111878"/>
    <lineage>
        <taxon>Eukaryota</taxon>
        <taxon>Metazoa</taxon>
        <taxon>Porifera</taxon>
        <taxon>Hexactinellida</taxon>
        <taxon>Hexasterophora</taxon>
        <taxon>Lyssacinosida</taxon>
        <taxon>Leucopsacidae</taxon>
        <taxon>Oopsacas</taxon>
    </lineage>
</organism>
<sequence length="969" mass="110275">MTESSQWKPKLRDYKDELSHRLIAPLPCTSHPLDGNQHIANLSTSVSINREDREDPLSSRGGQFLDTISVVFDPLGASQSMDNPFISSASLSSDPLISALTESTRKEQKGEVFQELPTEKEFEPWSAKRTYILGKYTTSERLSITTSFLSEEEKEKLEVKAKVAASSDRTKTRLEQLDLTEEGSVREMLNLSQNEYVKKIDEMHKGLIRAWDQEQRVKCLKIAIQCSKLLGDVSVIQFYPSKFVLITDILQSFGDLVFQRIYKKCLQDSGIKIDIPPDQFDFSMVTESARETCRNWFYKIASIRELIPRYYTEVAILKCYSFLTKSEYSQALSRLANTTKGIGHPLVSLYARCYITRLGMEIAPDIKVYLLPLFCNFLQSIPQFSTPPVTKTLNKQNLDQNQFASLFVPGVEWILQCLAFKANENVFDEIIEAIKESTNNSLVLNALMSMFPPIFISARAALFVDLIRGTSELGLPRSQLYRSLGVSVLLSDPPQEHRKELLNSVWKQMTKLDNPRSYIECAEIWCEYAAKHFGKNVINKIAGDVIKHMSDNRAFEQHYTQLSSIMTKILTHIHDFNVLFSLDNFLPFLDMFQKEQVKVEVCRGILESFVKHQTVTTHDPVILNSMIFVSKTIHDSLNALSPDDEKRQIATLIKQFVSVVDFGKDFEQQLGFYVEARASFTNLDPVLRRLIQAVNTLAMRTLVRIKGKHTNKTVGFVHACVAYCFITIPSLSSVTTRLELYLLSSQVAYQNGCVSQGDDLLEAAVQILADIPEKMEVEQKTISSDGYLNNYVSNFLSTLLLVPDNPSKTTLYVFRQLLNIVAELKWSVKLNGRMTVYLQALNLLNAYAQSQYLYSIPKIESNQTLYGGDKRFIAEIAKLADIVINEVNEFISQETDEVEKWRASLILLNHLIITTDLHTSSTVKELASNLWIYCKARSSNDEKLFQKTSNFVRFCKEKSSNPLPDDLFT</sequence>
<keyword evidence="3" id="KW-0813">Transport</keyword>
<reference evidence="6 7" key="1">
    <citation type="journal article" date="2023" name="BMC Biol.">
        <title>The compact genome of the sponge Oopsacas minuta (Hexactinellida) is lacking key metazoan core genes.</title>
        <authorList>
            <person name="Santini S."/>
            <person name="Schenkelaars Q."/>
            <person name="Jourda C."/>
            <person name="Duchesne M."/>
            <person name="Belahbib H."/>
            <person name="Rocher C."/>
            <person name="Selva M."/>
            <person name="Riesgo A."/>
            <person name="Vervoort M."/>
            <person name="Leys S.P."/>
            <person name="Kodjabachian L."/>
            <person name="Le Bivic A."/>
            <person name="Borchiellini C."/>
            <person name="Claverie J.M."/>
            <person name="Renard E."/>
        </authorList>
    </citation>
    <scope>NUCLEOTIDE SEQUENCE [LARGE SCALE GENOMIC DNA]</scope>
    <source>
        <strain evidence="6">SPO-2</strain>
    </source>
</reference>
<protein>
    <recommendedName>
        <fullName evidence="8">VPS35 endosomal protein sorting factor-like</fullName>
    </recommendedName>
</protein>
<evidence type="ECO:0000313" key="6">
    <source>
        <dbReference type="EMBL" id="KAI6660497.1"/>
    </source>
</evidence>
<dbReference type="InterPro" id="IPR029705">
    <property type="entry name" value="VPS35L"/>
</dbReference>
<keyword evidence="7" id="KW-1185">Reference proteome</keyword>
<dbReference type="AlphaFoldDB" id="A0AAV7KGN0"/>
<dbReference type="InterPro" id="IPR016024">
    <property type="entry name" value="ARM-type_fold"/>
</dbReference>
<evidence type="ECO:0000256" key="4">
    <source>
        <dbReference type="ARBA" id="ARBA00022753"/>
    </source>
</evidence>
<comment type="caution">
    <text evidence="6">The sequence shown here is derived from an EMBL/GenBank/DDBJ whole genome shotgun (WGS) entry which is preliminary data.</text>
</comment>
<evidence type="ECO:0008006" key="8">
    <source>
        <dbReference type="Google" id="ProtNLM"/>
    </source>
</evidence>
<keyword evidence="4" id="KW-0967">Endosome</keyword>
<evidence type="ECO:0000256" key="5">
    <source>
        <dbReference type="ARBA" id="ARBA00022927"/>
    </source>
</evidence>
<evidence type="ECO:0000256" key="1">
    <source>
        <dbReference type="ARBA" id="ARBA00004177"/>
    </source>
</evidence>
<accession>A0AAV7KGN0</accession>
<evidence type="ECO:0000313" key="7">
    <source>
        <dbReference type="Proteomes" id="UP001165289"/>
    </source>
</evidence>
<dbReference type="EMBL" id="JAKMXF010000033">
    <property type="protein sequence ID" value="KAI6660497.1"/>
    <property type="molecule type" value="Genomic_DNA"/>
</dbReference>
<dbReference type="GO" id="GO:0015031">
    <property type="term" value="P:protein transport"/>
    <property type="evidence" value="ECO:0007669"/>
    <property type="project" value="UniProtKB-KW"/>
</dbReference>
<gene>
    <name evidence="6" type="ORF">LOD99_14081</name>
</gene>
<dbReference type="GO" id="GO:0032456">
    <property type="term" value="P:endocytic recycling"/>
    <property type="evidence" value="ECO:0007669"/>
    <property type="project" value="InterPro"/>
</dbReference>
<dbReference type="PANTHER" id="PTHR13673">
    <property type="entry name" value="ESOPHAGEAL CANCER ASSOCIATED PROTEIN"/>
    <property type="match status" value="1"/>
</dbReference>
<evidence type="ECO:0000256" key="2">
    <source>
        <dbReference type="ARBA" id="ARBA00010704"/>
    </source>
</evidence>
<comment type="subcellular location">
    <subcellularLocation>
        <location evidence="1">Endosome</location>
    </subcellularLocation>
</comment>
<proteinExistence type="inferred from homology"/>
<keyword evidence="5" id="KW-0653">Protein transport</keyword>
<name>A0AAV7KGN0_9METZ</name>
<dbReference type="Proteomes" id="UP001165289">
    <property type="component" value="Unassembled WGS sequence"/>
</dbReference>
<dbReference type="SUPFAM" id="SSF48371">
    <property type="entry name" value="ARM repeat"/>
    <property type="match status" value="1"/>
</dbReference>
<dbReference type="PANTHER" id="PTHR13673:SF0">
    <property type="entry name" value="VPS35 ENDOSOMAL PROTEIN-SORTING FACTOR-LIKE"/>
    <property type="match status" value="1"/>
</dbReference>
<dbReference type="GO" id="GO:0005768">
    <property type="term" value="C:endosome"/>
    <property type="evidence" value="ECO:0007669"/>
    <property type="project" value="UniProtKB-SubCell"/>
</dbReference>